<name>A0A150XLR4_ROSEK</name>
<evidence type="ECO:0000313" key="3">
    <source>
        <dbReference type="Proteomes" id="UP000075583"/>
    </source>
</evidence>
<feature type="chain" id="PRO_5007574852" evidence="1">
    <location>
        <begin position="23"/>
        <end position="80"/>
    </location>
</feature>
<keyword evidence="1" id="KW-0732">Signal</keyword>
<dbReference type="Proteomes" id="UP000075583">
    <property type="component" value="Unassembled WGS sequence"/>
</dbReference>
<feature type="signal peptide" evidence="1">
    <location>
        <begin position="1"/>
        <end position="22"/>
    </location>
</feature>
<evidence type="ECO:0000313" key="2">
    <source>
        <dbReference type="EMBL" id="KYG79572.1"/>
    </source>
</evidence>
<sequence length="80" mass="9055">MKKILIVLLVLFSMTSITTSDSVDSENHVLKELEEPCCLNGYKTWKKPSWIWGQGVNFVDCQCTAQKGRDPVQCECSTDQ</sequence>
<reference evidence="2" key="1">
    <citation type="submission" date="2016-01" db="EMBL/GenBank/DDBJ databases">
        <title>Genome sequencing of Roseivirga ehrenbergii KMM 6017.</title>
        <authorList>
            <person name="Selvaratnam C."/>
            <person name="Thevarajoo S."/>
            <person name="Goh K.M."/>
            <person name="Ee R."/>
            <person name="Chan K.-G."/>
            <person name="Chong C.S."/>
        </authorList>
    </citation>
    <scope>NUCLEOTIDE SEQUENCE [LARGE SCALE GENOMIC DNA]</scope>
    <source>
        <strain evidence="2">KMM 6017</strain>
    </source>
</reference>
<dbReference type="EMBL" id="LQZQ01000006">
    <property type="protein sequence ID" value="KYG79572.1"/>
    <property type="molecule type" value="Genomic_DNA"/>
</dbReference>
<dbReference type="RefSeq" id="WP_132644124.1">
    <property type="nucleotide sequence ID" value="NZ_LQZQ01000006.1"/>
</dbReference>
<dbReference type="AlphaFoldDB" id="A0A150XLR4"/>
<organism evidence="2 3">
    <name type="scientific">Roseivirga ehrenbergii (strain DSM 102268 / JCM 13514 / KCTC 12282 / NCIMB 14502 / KMM 6017)</name>
    <dbReference type="NCBI Taxonomy" id="279360"/>
    <lineage>
        <taxon>Bacteria</taxon>
        <taxon>Pseudomonadati</taxon>
        <taxon>Bacteroidota</taxon>
        <taxon>Cytophagia</taxon>
        <taxon>Cytophagales</taxon>
        <taxon>Roseivirgaceae</taxon>
        <taxon>Roseivirga</taxon>
    </lineage>
</organism>
<proteinExistence type="predicted"/>
<protein>
    <submittedName>
        <fullName evidence="2">Uncharacterized protein</fullName>
    </submittedName>
</protein>
<gene>
    <name evidence="2" type="ORF">MB14_17065</name>
</gene>
<accession>A0A150XLR4</accession>
<keyword evidence="3" id="KW-1185">Reference proteome</keyword>
<evidence type="ECO:0000256" key="1">
    <source>
        <dbReference type="SAM" id="SignalP"/>
    </source>
</evidence>
<comment type="caution">
    <text evidence="2">The sequence shown here is derived from an EMBL/GenBank/DDBJ whole genome shotgun (WGS) entry which is preliminary data.</text>
</comment>
<dbReference type="STRING" id="279360.MB14_17065"/>